<dbReference type="Gene3D" id="1.10.10.10">
    <property type="entry name" value="Winged helix-like DNA-binding domain superfamily/Winged helix DNA-binding domain"/>
    <property type="match status" value="1"/>
</dbReference>
<dbReference type="RefSeq" id="WP_183786678.1">
    <property type="nucleotide sequence ID" value="NZ_JACIBS010000004.1"/>
</dbReference>
<dbReference type="Pfam" id="PF00392">
    <property type="entry name" value="GntR"/>
    <property type="match status" value="1"/>
</dbReference>
<evidence type="ECO:0000256" key="3">
    <source>
        <dbReference type="ARBA" id="ARBA00023163"/>
    </source>
</evidence>
<evidence type="ECO:0000313" key="7">
    <source>
        <dbReference type="Proteomes" id="UP000564573"/>
    </source>
</evidence>
<dbReference type="GO" id="GO:0003700">
    <property type="term" value="F:DNA-binding transcription factor activity"/>
    <property type="evidence" value="ECO:0007669"/>
    <property type="project" value="InterPro"/>
</dbReference>
<dbReference type="AlphaFoldDB" id="A0A839XTW9"/>
<dbReference type="InterPro" id="IPR008920">
    <property type="entry name" value="TF_FadR/GntR_C"/>
</dbReference>
<evidence type="ECO:0000313" key="6">
    <source>
        <dbReference type="EMBL" id="MBB3665469.1"/>
    </source>
</evidence>
<keyword evidence="2 6" id="KW-0238">DNA-binding</keyword>
<dbReference type="InterPro" id="IPR000524">
    <property type="entry name" value="Tscrpt_reg_HTH_GntR"/>
</dbReference>
<dbReference type="SMART" id="SM00895">
    <property type="entry name" value="FCD"/>
    <property type="match status" value="1"/>
</dbReference>
<sequence>MNRISSLNSLEMKSVPERIADDLRQLIVNGALEPGEQLSEVALANQLGVSRSPVREALQRLVRERLLVASRNRGVWVARFTDADIAEIYDARCAIETFAAQSIIDSGADRIAEVLTELRACLDDLDRALQSGDFHKVSSADLTFHRTLVDGARNSRLSDAYSILFTEALTCIHWLEIARPSGEELMQDHGEFTAALEAADPDRMREVIQSHLRSAARNLTESKHGDGPADAPSPSTGTNGQQENQ</sequence>
<dbReference type="InterPro" id="IPR036390">
    <property type="entry name" value="WH_DNA-bd_sf"/>
</dbReference>
<dbReference type="PRINTS" id="PR00035">
    <property type="entry name" value="HTHGNTR"/>
</dbReference>
<dbReference type="PROSITE" id="PS50949">
    <property type="entry name" value="HTH_GNTR"/>
    <property type="match status" value="1"/>
</dbReference>
<dbReference type="SUPFAM" id="SSF48008">
    <property type="entry name" value="GntR ligand-binding domain-like"/>
    <property type="match status" value="1"/>
</dbReference>
<dbReference type="PANTHER" id="PTHR43537">
    <property type="entry name" value="TRANSCRIPTIONAL REGULATOR, GNTR FAMILY"/>
    <property type="match status" value="1"/>
</dbReference>
<dbReference type="SUPFAM" id="SSF46785">
    <property type="entry name" value="Winged helix' DNA-binding domain"/>
    <property type="match status" value="1"/>
</dbReference>
<feature type="region of interest" description="Disordered" evidence="4">
    <location>
        <begin position="214"/>
        <end position="245"/>
    </location>
</feature>
<accession>A0A839XTW9</accession>
<dbReference type="InterPro" id="IPR036388">
    <property type="entry name" value="WH-like_DNA-bd_sf"/>
</dbReference>
<protein>
    <submittedName>
        <fullName evidence="6">DNA-binding GntR family transcriptional regulator</fullName>
    </submittedName>
</protein>
<feature type="domain" description="HTH gntR-type" evidence="5">
    <location>
        <begin position="13"/>
        <end position="80"/>
    </location>
</feature>
<proteinExistence type="predicted"/>
<gene>
    <name evidence="6" type="ORF">FB384_004426</name>
</gene>
<dbReference type="PANTHER" id="PTHR43537:SF45">
    <property type="entry name" value="GNTR FAMILY REGULATORY PROTEIN"/>
    <property type="match status" value="1"/>
</dbReference>
<dbReference type="EMBL" id="JACIBS010000004">
    <property type="protein sequence ID" value="MBB3665469.1"/>
    <property type="molecule type" value="Genomic_DNA"/>
</dbReference>
<dbReference type="Proteomes" id="UP000564573">
    <property type="component" value="Unassembled WGS sequence"/>
</dbReference>
<evidence type="ECO:0000259" key="5">
    <source>
        <dbReference type="PROSITE" id="PS50949"/>
    </source>
</evidence>
<dbReference type="Gene3D" id="1.20.120.530">
    <property type="entry name" value="GntR ligand-binding domain-like"/>
    <property type="match status" value="1"/>
</dbReference>
<evidence type="ECO:0000256" key="2">
    <source>
        <dbReference type="ARBA" id="ARBA00023125"/>
    </source>
</evidence>
<comment type="caution">
    <text evidence="6">The sequence shown here is derived from an EMBL/GenBank/DDBJ whole genome shotgun (WGS) entry which is preliminary data.</text>
</comment>
<name>A0A839XTW9_9PSEU</name>
<evidence type="ECO:0000256" key="4">
    <source>
        <dbReference type="SAM" id="MobiDB-lite"/>
    </source>
</evidence>
<keyword evidence="3" id="KW-0804">Transcription</keyword>
<keyword evidence="7" id="KW-1185">Reference proteome</keyword>
<keyword evidence="1" id="KW-0805">Transcription regulation</keyword>
<organism evidence="6 7">
    <name type="scientific">Prauserella sediminis</name>
    <dbReference type="NCBI Taxonomy" id="577680"/>
    <lineage>
        <taxon>Bacteria</taxon>
        <taxon>Bacillati</taxon>
        <taxon>Actinomycetota</taxon>
        <taxon>Actinomycetes</taxon>
        <taxon>Pseudonocardiales</taxon>
        <taxon>Pseudonocardiaceae</taxon>
        <taxon>Prauserella</taxon>
        <taxon>Prauserella salsuginis group</taxon>
    </lineage>
</organism>
<dbReference type="Pfam" id="PF07729">
    <property type="entry name" value="FCD"/>
    <property type="match status" value="1"/>
</dbReference>
<reference evidence="6 7" key="1">
    <citation type="submission" date="2020-08" db="EMBL/GenBank/DDBJ databases">
        <title>Sequencing the genomes of 1000 actinobacteria strains.</title>
        <authorList>
            <person name="Klenk H.-P."/>
        </authorList>
    </citation>
    <scope>NUCLEOTIDE SEQUENCE [LARGE SCALE GENOMIC DNA]</scope>
    <source>
        <strain evidence="6 7">DSM 45267</strain>
    </source>
</reference>
<dbReference type="GO" id="GO:0003677">
    <property type="term" value="F:DNA binding"/>
    <property type="evidence" value="ECO:0007669"/>
    <property type="project" value="UniProtKB-KW"/>
</dbReference>
<dbReference type="InterPro" id="IPR011711">
    <property type="entry name" value="GntR_C"/>
</dbReference>
<evidence type="ECO:0000256" key="1">
    <source>
        <dbReference type="ARBA" id="ARBA00023015"/>
    </source>
</evidence>
<dbReference type="SMART" id="SM00345">
    <property type="entry name" value="HTH_GNTR"/>
    <property type="match status" value="1"/>
</dbReference>
<dbReference type="CDD" id="cd07377">
    <property type="entry name" value="WHTH_GntR"/>
    <property type="match status" value="1"/>
</dbReference>
<feature type="compositionally biased region" description="Polar residues" evidence="4">
    <location>
        <begin position="233"/>
        <end position="245"/>
    </location>
</feature>